<keyword evidence="5" id="KW-1185">Reference proteome</keyword>
<dbReference type="SUPFAM" id="SSF103378">
    <property type="entry name" value="2-methylcitrate dehydratase PrpD"/>
    <property type="match status" value="1"/>
</dbReference>
<dbReference type="EMBL" id="JBBHJZ010000001">
    <property type="protein sequence ID" value="MEJ5975088.1"/>
    <property type="molecule type" value="Genomic_DNA"/>
</dbReference>
<dbReference type="InterPro" id="IPR005656">
    <property type="entry name" value="MmgE_PrpD"/>
</dbReference>
<dbReference type="Gene3D" id="1.10.4100.10">
    <property type="entry name" value="2-methylcitrate dehydratase PrpD"/>
    <property type="match status" value="1"/>
</dbReference>
<dbReference type="PANTHER" id="PTHR16943">
    <property type="entry name" value="2-METHYLCITRATE DEHYDRATASE-RELATED"/>
    <property type="match status" value="1"/>
</dbReference>
<sequence length="450" mass="46929">MADTGLTAGLARLAAQGPAVPPGHPALDAATRAFIDTIGVALAGWCEPPVGLLAESLVEGGEARSLLGGRRLAARDAALLNGMAGHVLDYDDVAVHGHPSVVLVPAILAEAQRLGRSGGDALRAYALGYEAWAELGRRESGSYHLGAWHPTAMLGTVAATVAAAALNRLDAETATHAIAMAASFAGGLIANFGSPAKPLQAGRAAASAIEAVSLARAGLTGSPTALESPHGFLRAISPGGAVDVDGPLRLAAKADDLRLLSEGLSVKRYPVCYASHRAIDGVIDLAIQERLRPEDVARITVALGRAPAATLRFPHPETSTQARFSLNHNVAAALTDRAVGFAQLSDDYIHRPEIAALYALTETELVDDECPEQPGLARFDRVRIETRDGGRLDSGPIRYPRGHARLPLCDADLDAKFLDCARHGQVAEGPALLERLRALETLADLSELVA</sequence>
<gene>
    <name evidence="4" type="ORF">WG901_00445</name>
</gene>
<dbReference type="InterPro" id="IPR045337">
    <property type="entry name" value="MmgE_PrpD_C"/>
</dbReference>
<dbReference type="RefSeq" id="WP_339585061.1">
    <property type="nucleotide sequence ID" value="NZ_JBBHJZ010000001.1"/>
</dbReference>
<dbReference type="Pfam" id="PF03972">
    <property type="entry name" value="MmgE_PrpD_N"/>
    <property type="match status" value="1"/>
</dbReference>
<dbReference type="Proteomes" id="UP001361239">
    <property type="component" value="Unassembled WGS sequence"/>
</dbReference>
<comment type="caution">
    <text evidence="4">The sequence shown here is derived from an EMBL/GenBank/DDBJ whole genome shotgun (WGS) entry which is preliminary data.</text>
</comment>
<evidence type="ECO:0000259" key="2">
    <source>
        <dbReference type="Pfam" id="PF03972"/>
    </source>
</evidence>
<dbReference type="InterPro" id="IPR036148">
    <property type="entry name" value="MmgE/PrpD_sf"/>
</dbReference>
<dbReference type="PANTHER" id="PTHR16943:SF8">
    <property type="entry name" value="2-METHYLCITRATE DEHYDRATASE"/>
    <property type="match status" value="1"/>
</dbReference>
<organism evidence="4 5">
    <name type="scientific">Novosphingobium anseongense</name>
    <dbReference type="NCBI Taxonomy" id="3133436"/>
    <lineage>
        <taxon>Bacteria</taxon>
        <taxon>Pseudomonadati</taxon>
        <taxon>Pseudomonadota</taxon>
        <taxon>Alphaproteobacteria</taxon>
        <taxon>Sphingomonadales</taxon>
        <taxon>Sphingomonadaceae</taxon>
        <taxon>Novosphingobium</taxon>
    </lineage>
</organism>
<protein>
    <submittedName>
        <fullName evidence="4">MmgE/PrpD family protein</fullName>
    </submittedName>
</protein>
<evidence type="ECO:0000259" key="3">
    <source>
        <dbReference type="Pfam" id="PF19305"/>
    </source>
</evidence>
<comment type="similarity">
    <text evidence="1">Belongs to the PrpD family.</text>
</comment>
<dbReference type="Pfam" id="PF19305">
    <property type="entry name" value="MmgE_PrpD_C"/>
    <property type="match status" value="1"/>
</dbReference>
<dbReference type="InterPro" id="IPR042188">
    <property type="entry name" value="MmgE/PrpD_sf_2"/>
</dbReference>
<evidence type="ECO:0000256" key="1">
    <source>
        <dbReference type="ARBA" id="ARBA00006174"/>
    </source>
</evidence>
<accession>A0ABU8RPU9</accession>
<name>A0ABU8RPU9_9SPHN</name>
<dbReference type="InterPro" id="IPR045336">
    <property type="entry name" value="MmgE_PrpD_N"/>
</dbReference>
<evidence type="ECO:0000313" key="4">
    <source>
        <dbReference type="EMBL" id="MEJ5975088.1"/>
    </source>
</evidence>
<feature type="domain" description="MmgE/PrpD N-terminal" evidence="2">
    <location>
        <begin position="19"/>
        <end position="241"/>
    </location>
</feature>
<reference evidence="4 5" key="1">
    <citation type="submission" date="2024-03" db="EMBL/GenBank/DDBJ databases">
        <authorList>
            <person name="Jo J.-H."/>
        </authorList>
    </citation>
    <scope>NUCLEOTIDE SEQUENCE [LARGE SCALE GENOMIC DNA]</scope>
    <source>
        <strain evidence="4 5">PS1R-30</strain>
    </source>
</reference>
<dbReference type="Gene3D" id="3.30.1330.120">
    <property type="entry name" value="2-methylcitrate dehydratase PrpD"/>
    <property type="match status" value="1"/>
</dbReference>
<proteinExistence type="inferred from homology"/>
<evidence type="ECO:0000313" key="5">
    <source>
        <dbReference type="Proteomes" id="UP001361239"/>
    </source>
</evidence>
<dbReference type="InterPro" id="IPR042183">
    <property type="entry name" value="MmgE/PrpD_sf_1"/>
</dbReference>
<feature type="domain" description="MmgE/PrpD C-terminal" evidence="3">
    <location>
        <begin position="269"/>
        <end position="423"/>
    </location>
</feature>